<organism evidence="7 8">
    <name type="scientific">Prunus mume</name>
    <name type="common">Japanese apricot</name>
    <name type="synonym">Armeniaca mume</name>
    <dbReference type="NCBI Taxonomy" id="102107"/>
    <lineage>
        <taxon>Eukaryota</taxon>
        <taxon>Viridiplantae</taxon>
        <taxon>Streptophyta</taxon>
        <taxon>Embryophyta</taxon>
        <taxon>Tracheophyta</taxon>
        <taxon>Spermatophyta</taxon>
        <taxon>Magnoliopsida</taxon>
        <taxon>eudicotyledons</taxon>
        <taxon>Gunneridae</taxon>
        <taxon>Pentapetalae</taxon>
        <taxon>rosids</taxon>
        <taxon>fabids</taxon>
        <taxon>Rosales</taxon>
        <taxon>Rosaceae</taxon>
        <taxon>Amygdaloideae</taxon>
        <taxon>Amygdaleae</taxon>
        <taxon>Prunus</taxon>
    </lineage>
</organism>
<feature type="region of interest" description="Disordered" evidence="5">
    <location>
        <begin position="60"/>
        <end position="82"/>
    </location>
</feature>
<evidence type="ECO:0000256" key="3">
    <source>
        <dbReference type="ARBA" id="ARBA00022771"/>
    </source>
</evidence>
<sequence>MERLMCAKRCGFYGSVENKNMCSKCYQDYVKQEKSNAQSSVMGVASSMDKLDGSGISLPSFQTADDPVSNKNNSGSKKNRCQSCKGKVGVLGFECRRGEVFCGKQSGSQEGWKRYFGQAITMETSNRNRRFAA</sequence>
<dbReference type="SUPFAM" id="SSF57716">
    <property type="entry name" value="Glucocorticoid receptor-like (DNA-binding domain)"/>
    <property type="match status" value="1"/>
</dbReference>
<dbReference type="Proteomes" id="UP000694861">
    <property type="component" value="Linkage group LG5"/>
</dbReference>
<proteinExistence type="predicted"/>
<keyword evidence="7" id="KW-1185">Reference proteome</keyword>
<keyword evidence="4" id="KW-0862">Zinc</keyword>
<dbReference type="Gene3D" id="4.10.1110.10">
    <property type="entry name" value="AN1-like Zinc finger"/>
    <property type="match status" value="1"/>
</dbReference>
<dbReference type="RefSeq" id="XP_008232723.1">
    <property type="nucleotide sequence ID" value="XM_008234501.1"/>
</dbReference>
<reference evidence="7" key="2">
    <citation type="journal article" date="2012" name="Nat. Commun.">
        <title>The genome of Prunus mume.</title>
        <authorList>
            <person name="Zhang Q."/>
            <person name="Chen W."/>
            <person name="Sun L."/>
            <person name="Zhao F."/>
            <person name="Huang B."/>
            <person name="Yang W."/>
            <person name="Tao Y."/>
            <person name="Wang J."/>
            <person name="Yuan Z."/>
            <person name="Fan G."/>
            <person name="Xing Z."/>
            <person name="Han C."/>
            <person name="Pan H."/>
            <person name="Zhong X."/>
            <person name="Shi W."/>
            <person name="Liang X."/>
            <person name="Du D."/>
            <person name="Sun F."/>
            <person name="Xu Z."/>
            <person name="Hao R."/>
            <person name="Lv T."/>
            <person name="Lv Y."/>
            <person name="Zheng Z."/>
            <person name="Sun M."/>
            <person name="Luo L."/>
            <person name="Cai M."/>
            <person name="Gao Y."/>
            <person name="Wang J."/>
            <person name="Yin Y."/>
            <person name="Xu X."/>
            <person name="Cheng T."/>
            <person name="Wang J."/>
        </authorList>
    </citation>
    <scope>NUCLEOTIDE SEQUENCE [LARGE SCALE GENOMIC DNA]</scope>
</reference>
<dbReference type="GeneID" id="103331835"/>
<dbReference type="PANTHER" id="PTHR10634:SF124">
    <property type="entry name" value="ZINC FINGER A20 AND AN1 DOMAIN-CONTAINING STRESS-ASSOCIATED PROTEIN 8-RELATED"/>
    <property type="match status" value="1"/>
</dbReference>
<dbReference type="InterPro" id="IPR050652">
    <property type="entry name" value="AN1_A20_ZnFinger"/>
</dbReference>
<accession>A0ABM0P0Q4</accession>
<dbReference type="SUPFAM" id="SSF118310">
    <property type="entry name" value="AN1-like Zinc finger"/>
    <property type="match status" value="1"/>
</dbReference>
<feature type="domain" description="A20-type" evidence="6">
    <location>
        <begin position="1"/>
        <end position="34"/>
    </location>
</feature>
<dbReference type="InterPro" id="IPR002653">
    <property type="entry name" value="Znf_A20"/>
</dbReference>
<evidence type="ECO:0000313" key="8">
    <source>
        <dbReference type="RefSeq" id="XP_008232721.1"/>
    </source>
</evidence>
<dbReference type="SMART" id="SM00259">
    <property type="entry name" value="ZnF_A20"/>
    <property type="match status" value="1"/>
</dbReference>
<evidence type="ECO:0000313" key="9">
    <source>
        <dbReference type="RefSeq" id="XP_008232723.1"/>
    </source>
</evidence>
<comment type="function">
    <text evidence="1">May be involved in environmental stress response.</text>
</comment>
<dbReference type="PANTHER" id="PTHR10634">
    <property type="entry name" value="AN1-TYPE ZINC FINGER PROTEIN"/>
    <property type="match status" value="1"/>
</dbReference>
<evidence type="ECO:0000256" key="2">
    <source>
        <dbReference type="ARBA" id="ARBA00022723"/>
    </source>
</evidence>
<name>A0ABM0P0Q4_PRUMU</name>
<gene>
    <name evidence="8" type="primary">LOC103331833</name>
    <name evidence="9" type="synonym">LOC103331835</name>
</gene>
<reference evidence="7" key="1">
    <citation type="journal article" date="1997" name="Nucleic Acids Res.">
        <title>tRNAscan-SE: a program for improved detection of transfer RNA genes in genomic sequence.</title>
        <authorList>
            <person name="Lowe T.M."/>
            <person name="Eddy S.R."/>
        </authorList>
    </citation>
    <scope>NUCLEOTIDE SEQUENCE [LARGE SCALE GENOMIC DNA]</scope>
</reference>
<dbReference type="Gene3D" id="1.20.5.4770">
    <property type="match status" value="1"/>
</dbReference>
<dbReference type="GeneID" id="103331833"/>
<protein>
    <submittedName>
        <fullName evidence="8 9">Zinc finger A20 and AN1 domain-containing stress-associated protein 12-like</fullName>
    </submittedName>
</protein>
<reference evidence="8 9" key="3">
    <citation type="submission" date="2025-05" db="UniProtKB">
        <authorList>
            <consortium name="RefSeq"/>
        </authorList>
    </citation>
    <scope>IDENTIFICATION</scope>
</reference>
<dbReference type="InterPro" id="IPR035896">
    <property type="entry name" value="AN1-like_Znf"/>
</dbReference>
<keyword evidence="2" id="KW-0479">Metal-binding</keyword>
<dbReference type="PROSITE" id="PS51036">
    <property type="entry name" value="ZF_A20"/>
    <property type="match status" value="1"/>
</dbReference>
<evidence type="ECO:0000256" key="5">
    <source>
        <dbReference type="SAM" id="MobiDB-lite"/>
    </source>
</evidence>
<evidence type="ECO:0000256" key="1">
    <source>
        <dbReference type="ARBA" id="ARBA00003732"/>
    </source>
</evidence>
<evidence type="ECO:0000259" key="6">
    <source>
        <dbReference type="PROSITE" id="PS51036"/>
    </source>
</evidence>
<dbReference type="Pfam" id="PF01754">
    <property type="entry name" value="zf-A20"/>
    <property type="match status" value="1"/>
</dbReference>
<evidence type="ECO:0000256" key="4">
    <source>
        <dbReference type="ARBA" id="ARBA00022833"/>
    </source>
</evidence>
<dbReference type="RefSeq" id="XP_008232721.1">
    <property type="nucleotide sequence ID" value="XM_008234499.2"/>
</dbReference>
<evidence type="ECO:0000313" key="7">
    <source>
        <dbReference type="Proteomes" id="UP000694861"/>
    </source>
</evidence>
<keyword evidence="3" id="KW-0863">Zinc-finger</keyword>